<dbReference type="Gramene" id="KQL05277">
    <property type="protein sequence ID" value="KQL05277"/>
    <property type="gene ID" value="SETIT_005533mg"/>
</dbReference>
<sequence length="46" mass="5095">MLQLEDELLKKGVVSWALGWANAGPIGPPLGLEIEIELEIYYLAIK</sequence>
<keyword evidence="2" id="KW-1185">Reference proteome</keyword>
<protein>
    <submittedName>
        <fullName evidence="1">Uncharacterized protein</fullName>
    </submittedName>
</protein>
<dbReference type="EMBL" id="AGNK02003043">
    <property type="status" value="NOT_ANNOTATED_CDS"/>
    <property type="molecule type" value="Genomic_DNA"/>
</dbReference>
<accession>K3XUC6</accession>
<evidence type="ECO:0000313" key="1">
    <source>
        <dbReference type="EnsemblPlants" id="KQL05277"/>
    </source>
</evidence>
<evidence type="ECO:0000313" key="2">
    <source>
        <dbReference type="Proteomes" id="UP000004995"/>
    </source>
</evidence>
<dbReference type="Proteomes" id="UP000004995">
    <property type="component" value="Unassembled WGS sequence"/>
</dbReference>
<dbReference type="HOGENOM" id="CLU_3192298_0_0_1"/>
<proteinExistence type="predicted"/>
<reference evidence="2" key="1">
    <citation type="journal article" date="2012" name="Nat. Biotechnol.">
        <title>Reference genome sequence of the model plant Setaria.</title>
        <authorList>
            <person name="Bennetzen J.L."/>
            <person name="Schmutz J."/>
            <person name="Wang H."/>
            <person name="Percifield R."/>
            <person name="Hawkins J."/>
            <person name="Pontaroli A.C."/>
            <person name="Estep M."/>
            <person name="Feng L."/>
            <person name="Vaughn J.N."/>
            <person name="Grimwood J."/>
            <person name="Jenkins J."/>
            <person name="Barry K."/>
            <person name="Lindquist E."/>
            <person name="Hellsten U."/>
            <person name="Deshpande S."/>
            <person name="Wang X."/>
            <person name="Wu X."/>
            <person name="Mitros T."/>
            <person name="Triplett J."/>
            <person name="Yang X."/>
            <person name="Ye C.Y."/>
            <person name="Mauro-Herrera M."/>
            <person name="Wang L."/>
            <person name="Li P."/>
            <person name="Sharma M."/>
            <person name="Sharma R."/>
            <person name="Ronald P.C."/>
            <person name="Panaud O."/>
            <person name="Kellogg E.A."/>
            <person name="Brutnell T.P."/>
            <person name="Doust A.N."/>
            <person name="Tuskan G.A."/>
            <person name="Rokhsar D."/>
            <person name="Devos K.M."/>
        </authorList>
    </citation>
    <scope>NUCLEOTIDE SEQUENCE [LARGE SCALE GENOMIC DNA]</scope>
    <source>
        <strain evidence="2">cv. Yugu1</strain>
    </source>
</reference>
<dbReference type="AlphaFoldDB" id="K3XUC6"/>
<dbReference type="EnsemblPlants" id="KQL05277">
    <property type="protein sequence ID" value="KQL05277"/>
    <property type="gene ID" value="SETIT_005533mg"/>
</dbReference>
<dbReference type="InParanoid" id="K3XUC6"/>
<reference evidence="1" key="2">
    <citation type="submission" date="2018-08" db="UniProtKB">
        <authorList>
            <consortium name="EnsemblPlants"/>
        </authorList>
    </citation>
    <scope>IDENTIFICATION</scope>
    <source>
        <strain evidence="1">Yugu1</strain>
    </source>
</reference>
<name>K3XUC6_SETIT</name>
<organism evidence="1 2">
    <name type="scientific">Setaria italica</name>
    <name type="common">Foxtail millet</name>
    <name type="synonym">Panicum italicum</name>
    <dbReference type="NCBI Taxonomy" id="4555"/>
    <lineage>
        <taxon>Eukaryota</taxon>
        <taxon>Viridiplantae</taxon>
        <taxon>Streptophyta</taxon>
        <taxon>Embryophyta</taxon>
        <taxon>Tracheophyta</taxon>
        <taxon>Spermatophyta</taxon>
        <taxon>Magnoliopsida</taxon>
        <taxon>Liliopsida</taxon>
        <taxon>Poales</taxon>
        <taxon>Poaceae</taxon>
        <taxon>PACMAD clade</taxon>
        <taxon>Panicoideae</taxon>
        <taxon>Panicodae</taxon>
        <taxon>Paniceae</taxon>
        <taxon>Cenchrinae</taxon>
        <taxon>Setaria</taxon>
    </lineage>
</organism>